<dbReference type="InterPro" id="IPR052176">
    <property type="entry name" value="Glycosyl_Hydrlase_43_Enz"/>
</dbReference>
<dbReference type="PANTHER" id="PTHR43772">
    <property type="entry name" value="ENDO-1,4-BETA-XYLANASE"/>
    <property type="match status" value="1"/>
</dbReference>
<dbReference type="EMBL" id="FYAK01000011">
    <property type="protein sequence ID" value="SMY38160.1"/>
    <property type="molecule type" value="Genomic_DNA"/>
</dbReference>
<evidence type="ECO:0000313" key="4">
    <source>
        <dbReference type="EMBL" id="SMY38160.1"/>
    </source>
</evidence>
<dbReference type="InterPro" id="IPR023296">
    <property type="entry name" value="Glyco_hydro_beta-prop_sf"/>
</dbReference>
<keyword evidence="1" id="KW-0858">Xylan degradation</keyword>
<keyword evidence="1" id="KW-0624">Polysaccharide degradation</keyword>
<keyword evidence="2" id="KW-0119">Carbohydrate metabolism</keyword>
<dbReference type="PANTHER" id="PTHR43772:SF2">
    <property type="entry name" value="PUTATIVE (AFU_ORTHOLOGUE AFUA_2G04480)-RELATED"/>
    <property type="match status" value="1"/>
</dbReference>
<dbReference type="Proteomes" id="UP000195963">
    <property type="component" value="Unassembled WGS sequence"/>
</dbReference>
<evidence type="ECO:0000313" key="5">
    <source>
        <dbReference type="Proteomes" id="UP000195963"/>
    </source>
</evidence>
<dbReference type="RefSeq" id="WP_087846189.1">
    <property type="nucleotide sequence ID" value="NZ_FYAK01000011.1"/>
</dbReference>
<gene>
    <name evidence="4" type="ORF">PMAL9190_03393</name>
</gene>
<proteinExistence type="predicted"/>
<keyword evidence="5" id="KW-1185">Reference proteome</keyword>
<feature type="domain" description="Glucosamine inositolphosphorylceramide transferase 1 N-terminal" evidence="3">
    <location>
        <begin position="329"/>
        <end position="540"/>
    </location>
</feature>
<evidence type="ECO:0000256" key="1">
    <source>
        <dbReference type="ARBA" id="ARBA00022651"/>
    </source>
</evidence>
<name>A0A1Y6MQT5_9GAMM</name>
<accession>A0A1Y6MQT5</accession>
<evidence type="ECO:0000256" key="2">
    <source>
        <dbReference type="ARBA" id="ARBA00023277"/>
    </source>
</evidence>
<dbReference type="InterPro" id="IPR056442">
    <property type="entry name" value="GINT1_N"/>
</dbReference>
<organism evidence="4 5">
    <name type="scientific">Photobacterium malacitanum</name>
    <dbReference type="NCBI Taxonomy" id="2204294"/>
    <lineage>
        <taxon>Bacteria</taxon>
        <taxon>Pseudomonadati</taxon>
        <taxon>Pseudomonadota</taxon>
        <taxon>Gammaproteobacteria</taxon>
        <taxon>Vibrionales</taxon>
        <taxon>Vibrionaceae</taxon>
        <taxon>Photobacterium</taxon>
    </lineage>
</organism>
<reference evidence="5" key="1">
    <citation type="submission" date="2017-06" db="EMBL/GenBank/DDBJ databases">
        <authorList>
            <person name="Rodrigo-Torres L."/>
            <person name="Arahal R.D."/>
            <person name="Lucena T."/>
        </authorList>
    </citation>
    <scope>NUCLEOTIDE SEQUENCE [LARGE SCALE GENOMIC DNA]</scope>
    <source>
        <strain evidence="5">CECT 9190</strain>
    </source>
</reference>
<dbReference type="Pfam" id="PF24793">
    <property type="entry name" value="GINT1_N"/>
    <property type="match status" value="1"/>
</dbReference>
<dbReference type="SUPFAM" id="SSF75005">
    <property type="entry name" value="Arabinanase/levansucrase/invertase"/>
    <property type="match status" value="1"/>
</dbReference>
<sequence length="576" mass="67262">MYIFCDYVYLSLAVYKGLLVRKLKVGVLLDDDNNTKQIYDFLDVALDSKVYDVKFTITHYCFFKFPSIKEINISLLSNIYLFIKKLFLKLVIKFEVFLLIKNKKIVNNYFFKINIKNLSIRNFNIYNSALNGDFFYRYTEDEIIKIRRENVDLLIHYGSKKIPDELLKLFPSGVISLNYTNTTFSSSLCAGFYDVLNKHDTTSFSVKVTNYKLKKIEDVIFNGSIMTSFMFTLNLIRLYSKSNSVIHKLVENIASKRAHYHVVNQHRSMFPSYSVPSISVQILYLYKLFCCCYIRAWRSITSKTITWGVAYQFTDSWCDVSLSESTVIENPDNHYLADPFIIKQGNKHYCFVEDYDFAVRKGLITVYEIDPNGYKYLGVALEEEFHLSYPYLFRDGDNLYMCPESCSAKDIRLYKCVNFPLEWKLEKILIKNISAADTNIVKVDSTWWMMSNVDSSLLGNDHYSELHLFYSKDLLNGDWVEHKSNPVIYNASIGRNGGLFFDDENIYRVYQIQGCDLYGKSFGVSKVNEISRYKYEEDIQFEVAADYFDSIVATHTFNFTEGLIVLDFAKIDTYIK</sequence>
<dbReference type="GO" id="GO:0045493">
    <property type="term" value="P:xylan catabolic process"/>
    <property type="evidence" value="ECO:0007669"/>
    <property type="project" value="UniProtKB-KW"/>
</dbReference>
<protein>
    <recommendedName>
        <fullName evidence="3">Glucosamine inositolphosphorylceramide transferase 1 N-terminal domain-containing protein</fullName>
    </recommendedName>
</protein>
<dbReference type="AlphaFoldDB" id="A0A1Y6MQT5"/>
<dbReference type="Gene3D" id="2.115.10.20">
    <property type="entry name" value="Glycosyl hydrolase domain, family 43"/>
    <property type="match status" value="1"/>
</dbReference>
<evidence type="ECO:0000259" key="3">
    <source>
        <dbReference type="Pfam" id="PF24793"/>
    </source>
</evidence>